<dbReference type="EMBL" id="FOIW01000002">
    <property type="protein sequence ID" value="SEW11709.1"/>
    <property type="molecule type" value="Genomic_DNA"/>
</dbReference>
<dbReference type="KEGG" id="ttd:A3L14_02950"/>
<dbReference type="InterPro" id="IPR007159">
    <property type="entry name" value="SpoVT-AbrB_dom"/>
</dbReference>
<evidence type="ECO:0000313" key="7">
    <source>
        <dbReference type="Proteomes" id="UP000250136"/>
    </source>
</evidence>
<dbReference type="OrthoDB" id="28233at2157"/>
<evidence type="ECO:0000313" key="5">
    <source>
        <dbReference type="Proteomes" id="UP000051862"/>
    </source>
</evidence>
<dbReference type="Gene3D" id="3.40.1550.20">
    <property type="entry name" value="Transcriptional regulator MraZ domain"/>
    <property type="match status" value="1"/>
</dbReference>
<reference evidence="4 6" key="3">
    <citation type="submission" date="2016-10" db="EMBL/GenBank/DDBJ databases">
        <authorList>
            <person name="de Groot N.N."/>
        </authorList>
    </citation>
    <scope>NUCLEOTIDE SEQUENCE [LARGE SCALE GENOMIC DNA]</scope>
    <source>
        <strain evidence="4 6">OGL-20</strain>
    </source>
</reference>
<dbReference type="EMBL" id="CP015105">
    <property type="protein sequence ID" value="ASJ11907.1"/>
    <property type="molecule type" value="Genomic_DNA"/>
</dbReference>
<evidence type="ECO:0000313" key="2">
    <source>
        <dbReference type="EMBL" id="ASJ11907.1"/>
    </source>
</evidence>
<feature type="domain" description="SpoVT-AbrB" evidence="1">
    <location>
        <begin position="1"/>
        <end position="41"/>
    </location>
</feature>
<dbReference type="STRING" id="277988.SAMN05216170_1689"/>
<evidence type="ECO:0000313" key="4">
    <source>
        <dbReference type="EMBL" id="SEW11709.1"/>
    </source>
</evidence>
<proteinExistence type="predicted"/>
<dbReference type="Proteomes" id="UP000250136">
    <property type="component" value="Chromosome"/>
</dbReference>
<gene>
    <name evidence="2" type="ORF">A3L14_02950</name>
    <name evidence="3" type="ORF">AMR53_09820</name>
    <name evidence="4" type="ORF">SAMN05216170_1689</name>
</gene>
<dbReference type="Proteomes" id="UP000051862">
    <property type="component" value="Unassembled WGS sequence"/>
</dbReference>
<name>A0A0Q2QP84_9EURY</name>
<accession>A0A0Q2QP84</accession>
<reference evidence="3 5" key="1">
    <citation type="submission" date="2015-08" db="EMBL/GenBank/DDBJ databases">
        <title>Thermococcus thioreducens DSM 14981 genome sequencing.</title>
        <authorList>
            <person name="Hong S.-J."/>
            <person name="Kim M.-C."/>
            <person name="Shin J.-H."/>
        </authorList>
    </citation>
    <scope>NUCLEOTIDE SEQUENCE [LARGE SCALE GENOMIC DNA]</scope>
    <source>
        <strain evidence="3 5">DSM 14981</strain>
    </source>
</reference>
<reference evidence="2 7" key="2">
    <citation type="submission" date="2016-04" db="EMBL/GenBank/DDBJ databases">
        <title>Complete genome sequence of Thermococcus thioreducens type strain OGL-20P.</title>
        <authorList>
            <person name="Oger P.M."/>
        </authorList>
    </citation>
    <scope>NUCLEOTIDE SEQUENCE [LARGE SCALE GENOMIC DNA]</scope>
    <source>
        <strain evidence="2 7">OGL-20P</strain>
    </source>
</reference>
<protein>
    <submittedName>
        <fullName evidence="3">AbrB family transcriptional regulator</fullName>
    </submittedName>
</protein>
<dbReference type="EMBL" id="LIXN01000018">
    <property type="protein sequence ID" value="KQH81685.1"/>
    <property type="molecule type" value="Genomic_DNA"/>
</dbReference>
<dbReference type="GeneID" id="33333346"/>
<dbReference type="RefSeq" id="WP_055430087.1">
    <property type="nucleotide sequence ID" value="NZ_CP015105.1"/>
</dbReference>
<dbReference type="SMART" id="SM00966">
    <property type="entry name" value="SpoVT_AbrB"/>
    <property type="match status" value="1"/>
</dbReference>
<dbReference type="Pfam" id="PF04014">
    <property type="entry name" value="MazE_antitoxin"/>
    <property type="match status" value="1"/>
</dbReference>
<organism evidence="3 5">
    <name type="scientific">Thermococcus thioreducens</name>
    <dbReference type="NCBI Taxonomy" id="277988"/>
    <lineage>
        <taxon>Archaea</taxon>
        <taxon>Methanobacteriati</taxon>
        <taxon>Methanobacteriota</taxon>
        <taxon>Thermococci</taxon>
        <taxon>Thermococcales</taxon>
        <taxon>Thermococcaceae</taxon>
        <taxon>Thermococcus</taxon>
    </lineage>
</organism>
<dbReference type="InterPro" id="IPR037914">
    <property type="entry name" value="SpoVT-AbrB_sf"/>
</dbReference>
<evidence type="ECO:0000313" key="6">
    <source>
        <dbReference type="Proteomes" id="UP000182125"/>
    </source>
</evidence>
<dbReference type="AlphaFoldDB" id="A0A0Q2QP84"/>
<dbReference type="PROSITE" id="PS51740">
    <property type="entry name" value="SPOVT_ABRB"/>
    <property type="match status" value="1"/>
</dbReference>
<sequence>MLAKVDPKGRLYLPKELRKNLPKEVYLVRVDDGILIVPKPEDPLKELEELGKNLPDIPIEEIKVEILKEAEKLAGE</sequence>
<dbReference type="GO" id="GO:0003677">
    <property type="term" value="F:DNA binding"/>
    <property type="evidence" value="ECO:0007669"/>
    <property type="project" value="InterPro"/>
</dbReference>
<evidence type="ECO:0000313" key="3">
    <source>
        <dbReference type="EMBL" id="KQH81685.1"/>
    </source>
</evidence>
<dbReference type="SUPFAM" id="SSF89447">
    <property type="entry name" value="AbrB/MazE/MraZ-like"/>
    <property type="match status" value="1"/>
</dbReference>
<dbReference type="PATRIC" id="fig|277988.4.peg.2068"/>
<dbReference type="Proteomes" id="UP000182125">
    <property type="component" value="Unassembled WGS sequence"/>
</dbReference>
<keyword evidence="7" id="KW-1185">Reference proteome</keyword>
<evidence type="ECO:0000259" key="1">
    <source>
        <dbReference type="PROSITE" id="PS51740"/>
    </source>
</evidence>
<dbReference type="InterPro" id="IPR038619">
    <property type="entry name" value="MraZ_sf"/>
</dbReference>